<dbReference type="EMBL" id="CP060789">
    <property type="protein sequence ID" value="QNP56854.1"/>
    <property type="molecule type" value="Genomic_DNA"/>
</dbReference>
<proteinExistence type="predicted"/>
<dbReference type="Proteomes" id="UP000516117">
    <property type="component" value="Chromosome"/>
</dbReference>
<protein>
    <submittedName>
        <fullName evidence="1">DUF3000 domain-containing protein</fullName>
    </submittedName>
</protein>
<dbReference type="KEGG" id="tdf:H9L22_05775"/>
<accession>A0A7H0H8I8</accession>
<keyword evidence="2" id="KW-1185">Reference proteome</keyword>
<evidence type="ECO:0000313" key="2">
    <source>
        <dbReference type="Proteomes" id="UP000516117"/>
    </source>
</evidence>
<dbReference type="InterPro" id="IPR021555">
    <property type="entry name" value="DUF3000"/>
</dbReference>
<sequence>MPPNVSGPVPEVFARSLRELSIMPWRPHFVVDEIGSPQRIAPYAVAVSGELEGDEDPRALGRLILLHDPAGNSAWGGTFRLVTYAKAEVEIEMVTDPLLPDVTWSWFTESLESTGAIATAIAGTVTSSYNRGFGEMSDADRAEVELRCSWTPTLDATRTLTPHLKAWQNLMFHIAGEPILPTGIATLPTAR</sequence>
<dbReference type="RefSeq" id="WP_187721953.1">
    <property type="nucleotide sequence ID" value="NZ_BAABBL010000003.1"/>
</dbReference>
<organism evidence="1 2">
    <name type="scientific">Tessaracoccus defluvii</name>
    <dbReference type="NCBI Taxonomy" id="1285901"/>
    <lineage>
        <taxon>Bacteria</taxon>
        <taxon>Bacillati</taxon>
        <taxon>Actinomycetota</taxon>
        <taxon>Actinomycetes</taxon>
        <taxon>Propionibacteriales</taxon>
        <taxon>Propionibacteriaceae</taxon>
        <taxon>Tessaracoccus</taxon>
    </lineage>
</organism>
<dbReference type="Pfam" id="PF11452">
    <property type="entry name" value="DUF3000"/>
    <property type="match status" value="1"/>
</dbReference>
<evidence type="ECO:0000313" key="1">
    <source>
        <dbReference type="EMBL" id="QNP56854.1"/>
    </source>
</evidence>
<name>A0A7H0H8I8_9ACTN</name>
<reference evidence="1 2" key="1">
    <citation type="submission" date="2020-08" db="EMBL/GenBank/DDBJ databases">
        <title>Genome sequence of Tessaracoccus defluvii JCM 17540T.</title>
        <authorList>
            <person name="Hyun D.-W."/>
            <person name="Bae J.-W."/>
        </authorList>
    </citation>
    <scope>NUCLEOTIDE SEQUENCE [LARGE SCALE GENOMIC DNA]</scope>
    <source>
        <strain evidence="1 2">JCM 17540</strain>
    </source>
</reference>
<dbReference type="AlphaFoldDB" id="A0A7H0H8I8"/>
<gene>
    <name evidence="1" type="ORF">H9L22_05775</name>
</gene>